<dbReference type="Proteomes" id="UP001157440">
    <property type="component" value="Unassembled WGS sequence"/>
</dbReference>
<dbReference type="EMBL" id="BSPL01000020">
    <property type="protein sequence ID" value="GLS72154.1"/>
    <property type="molecule type" value="Genomic_DNA"/>
</dbReference>
<sequence length="83" mass="9127">MPAQRSASIPSTGDQTVEPPAPCLFEVEHGDTVIRIADDWDGHVLIEKLYVALREARQARDKAALLRRAGPVRADRPAERPAT</sequence>
<name>A0AA37TJJ2_9HYPH</name>
<comment type="caution">
    <text evidence="2">The sequence shown here is derived from an EMBL/GenBank/DDBJ whole genome shotgun (WGS) entry which is preliminary data.</text>
</comment>
<feature type="compositionally biased region" description="Polar residues" evidence="1">
    <location>
        <begin position="1"/>
        <end position="15"/>
    </location>
</feature>
<reference evidence="3" key="1">
    <citation type="journal article" date="2019" name="Int. J. Syst. Evol. Microbiol.">
        <title>The Global Catalogue of Microorganisms (GCM) 10K type strain sequencing project: providing services to taxonomists for standard genome sequencing and annotation.</title>
        <authorList>
            <consortium name="The Broad Institute Genomics Platform"/>
            <consortium name="The Broad Institute Genome Sequencing Center for Infectious Disease"/>
            <person name="Wu L."/>
            <person name="Ma J."/>
        </authorList>
    </citation>
    <scope>NUCLEOTIDE SEQUENCE [LARGE SCALE GENOMIC DNA]</scope>
    <source>
        <strain evidence="3">NBRC 103632</strain>
    </source>
</reference>
<accession>A0AA37TJJ2</accession>
<keyword evidence="3" id="KW-1185">Reference proteome</keyword>
<evidence type="ECO:0000256" key="1">
    <source>
        <dbReference type="SAM" id="MobiDB-lite"/>
    </source>
</evidence>
<organism evidence="2 3">
    <name type="scientific">Methylobacterium tardum</name>
    <dbReference type="NCBI Taxonomy" id="374432"/>
    <lineage>
        <taxon>Bacteria</taxon>
        <taxon>Pseudomonadati</taxon>
        <taxon>Pseudomonadota</taxon>
        <taxon>Alphaproteobacteria</taxon>
        <taxon>Hyphomicrobiales</taxon>
        <taxon>Methylobacteriaceae</taxon>
        <taxon>Methylobacterium</taxon>
    </lineage>
</organism>
<dbReference type="AlphaFoldDB" id="A0AA37TJJ2"/>
<evidence type="ECO:0000313" key="3">
    <source>
        <dbReference type="Proteomes" id="UP001157440"/>
    </source>
</evidence>
<proteinExistence type="predicted"/>
<evidence type="ECO:0000313" key="2">
    <source>
        <dbReference type="EMBL" id="GLS72154.1"/>
    </source>
</evidence>
<protein>
    <submittedName>
        <fullName evidence="2">Uncharacterized protein</fullName>
    </submittedName>
</protein>
<feature type="region of interest" description="Disordered" evidence="1">
    <location>
        <begin position="1"/>
        <end position="20"/>
    </location>
</feature>
<gene>
    <name evidence="2" type="ORF">GCM10007890_41670</name>
</gene>